<dbReference type="EMBL" id="JH001392">
    <property type="protein sequence ID" value="EGW13854.1"/>
    <property type="molecule type" value="Genomic_DNA"/>
</dbReference>
<accession>G3I6T2</accession>
<reference evidence="2" key="1">
    <citation type="journal article" date="2011" name="Nat. Biotechnol.">
        <title>The genomic sequence of the Chinese hamster ovary (CHO)-K1 cell line.</title>
        <authorList>
            <person name="Xu X."/>
            <person name="Nagarajan H."/>
            <person name="Lewis N.E."/>
            <person name="Pan S."/>
            <person name="Cai Z."/>
            <person name="Liu X."/>
            <person name="Chen W."/>
            <person name="Xie M."/>
            <person name="Wang W."/>
            <person name="Hammond S."/>
            <person name="Andersen M.R."/>
            <person name="Neff N."/>
            <person name="Passarelli B."/>
            <person name="Koh W."/>
            <person name="Fan H.C."/>
            <person name="Wang J."/>
            <person name="Gui Y."/>
            <person name="Lee K.H."/>
            <person name="Betenbaugh M.J."/>
            <person name="Quake S.R."/>
            <person name="Famili I."/>
            <person name="Palsson B.O."/>
            <person name="Wang J."/>
        </authorList>
    </citation>
    <scope>NUCLEOTIDE SEQUENCE [LARGE SCALE GENOMIC DNA]</scope>
    <source>
        <strain evidence="2">CHO K1 cell line</strain>
    </source>
</reference>
<protein>
    <submittedName>
        <fullName evidence="1">Uncharacterized protein</fullName>
    </submittedName>
</protein>
<proteinExistence type="predicted"/>
<name>G3I6T2_CRIGR</name>
<sequence length="59" mass="6546">MSGHTASGSASVKWTRALTQGTGKHPCPQYKSPLHCPPISFTHFQIERLQHAGTCVERW</sequence>
<dbReference type="InParanoid" id="G3I6T2"/>
<gene>
    <name evidence="1" type="ORF">I79_019210</name>
</gene>
<organism evidence="1 2">
    <name type="scientific">Cricetulus griseus</name>
    <name type="common">Chinese hamster</name>
    <name type="synonym">Cricetulus barabensis griseus</name>
    <dbReference type="NCBI Taxonomy" id="10029"/>
    <lineage>
        <taxon>Eukaryota</taxon>
        <taxon>Metazoa</taxon>
        <taxon>Chordata</taxon>
        <taxon>Craniata</taxon>
        <taxon>Vertebrata</taxon>
        <taxon>Euteleostomi</taxon>
        <taxon>Mammalia</taxon>
        <taxon>Eutheria</taxon>
        <taxon>Euarchontoglires</taxon>
        <taxon>Glires</taxon>
        <taxon>Rodentia</taxon>
        <taxon>Myomorpha</taxon>
        <taxon>Muroidea</taxon>
        <taxon>Cricetidae</taxon>
        <taxon>Cricetinae</taxon>
        <taxon>Cricetulus</taxon>
    </lineage>
</organism>
<dbReference type="AlphaFoldDB" id="G3I6T2"/>
<evidence type="ECO:0000313" key="2">
    <source>
        <dbReference type="Proteomes" id="UP000001075"/>
    </source>
</evidence>
<dbReference type="Proteomes" id="UP000001075">
    <property type="component" value="Unassembled WGS sequence"/>
</dbReference>
<evidence type="ECO:0000313" key="1">
    <source>
        <dbReference type="EMBL" id="EGW13854.1"/>
    </source>
</evidence>